<reference evidence="2 3" key="1">
    <citation type="submission" date="2015-03" db="EMBL/GenBank/DDBJ databases">
        <authorList>
            <consortium name="Pathogen Informatics"/>
        </authorList>
    </citation>
    <scope>NUCLEOTIDE SEQUENCE [LARGE SCALE GENOMIC DNA]</scope>
    <source>
        <strain evidence="2 3">C09601061</strain>
    </source>
</reference>
<gene>
    <name evidence="2" type="ORF">ERS007657_01799</name>
</gene>
<feature type="region of interest" description="Disordered" evidence="1">
    <location>
        <begin position="71"/>
        <end position="90"/>
    </location>
</feature>
<dbReference type="Proteomes" id="UP000046680">
    <property type="component" value="Unassembled WGS sequence"/>
</dbReference>
<feature type="compositionally biased region" description="Low complexity" evidence="1">
    <location>
        <begin position="71"/>
        <end position="81"/>
    </location>
</feature>
<name>A0A654U0L7_MYCTX</name>
<dbReference type="EMBL" id="CGCX01000608">
    <property type="protein sequence ID" value="CFR80039.1"/>
    <property type="molecule type" value="Genomic_DNA"/>
</dbReference>
<accession>A0A654U0L7</accession>
<evidence type="ECO:0000313" key="2">
    <source>
        <dbReference type="EMBL" id="CFR80039.1"/>
    </source>
</evidence>
<organism evidence="2 3">
    <name type="scientific">Mycobacterium tuberculosis</name>
    <dbReference type="NCBI Taxonomy" id="1773"/>
    <lineage>
        <taxon>Bacteria</taxon>
        <taxon>Bacillati</taxon>
        <taxon>Actinomycetota</taxon>
        <taxon>Actinomycetes</taxon>
        <taxon>Mycobacteriales</taxon>
        <taxon>Mycobacteriaceae</taxon>
        <taxon>Mycobacterium</taxon>
        <taxon>Mycobacterium tuberculosis complex</taxon>
    </lineage>
</organism>
<evidence type="ECO:0000313" key="3">
    <source>
        <dbReference type="Proteomes" id="UP000046680"/>
    </source>
</evidence>
<sequence>MISAICTALRWFCHSSSASPSKPNATIATSTSPPEKAASIIFGWLSVSRASKSISSTDRAPACFIAAAASSRRGSSGRQASTMRAAELCR</sequence>
<protein>
    <submittedName>
        <fullName evidence="2">Uncharacterized protein</fullName>
    </submittedName>
</protein>
<dbReference type="AlphaFoldDB" id="A0A654U0L7"/>
<evidence type="ECO:0000256" key="1">
    <source>
        <dbReference type="SAM" id="MobiDB-lite"/>
    </source>
</evidence>
<proteinExistence type="predicted"/>